<gene>
    <name evidence="5" type="ORF">WBA_LOCUS4262</name>
</gene>
<keyword evidence="1" id="KW-0547">Nucleotide-binding</keyword>
<dbReference type="SMART" id="SM01086">
    <property type="entry name" value="ClpB_D2-small"/>
    <property type="match status" value="1"/>
</dbReference>
<dbReference type="InParanoid" id="A0A3P7DV62"/>
<dbReference type="PANTHER" id="PTHR48102:SF10">
    <property type="entry name" value="ATP-DEPENDENT CLP PROTEASE ATP-BINDING SUBUNIT CLPX"/>
    <property type="match status" value="1"/>
</dbReference>
<dbReference type="Gene3D" id="1.10.8.60">
    <property type="match status" value="1"/>
</dbReference>
<dbReference type="FunFam" id="1.10.8.60:FF:000002">
    <property type="entry name" value="ATP-dependent Clp protease ATP-binding subunit ClpX"/>
    <property type="match status" value="1"/>
</dbReference>
<dbReference type="Gene3D" id="3.40.50.300">
    <property type="entry name" value="P-loop containing nucleotide triphosphate hydrolases"/>
    <property type="match status" value="1"/>
</dbReference>
<dbReference type="InterPro" id="IPR027417">
    <property type="entry name" value="P-loop_NTPase"/>
</dbReference>
<organism evidence="5 6">
    <name type="scientific">Wuchereria bancrofti</name>
    <dbReference type="NCBI Taxonomy" id="6293"/>
    <lineage>
        <taxon>Eukaryota</taxon>
        <taxon>Metazoa</taxon>
        <taxon>Ecdysozoa</taxon>
        <taxon>Nematoda</taxon>
        <taxon>Chromadorea</taxon>
        <taxon>Rhabditida</taxon>
        <taxon>Spirurina</taxon>
        <taxon>Spiruromorpha</taxon>
        <taxon>Filarioidea</taxon>
        <taxon>Onchocercidae</taxon>
        <taxon>Wuchereria</taxon>
    </lineage>
</organism>
<dbReference type="EMBL" id="UYWW01001696">
    <property type="protein sequence ID" value="VDM10876.1"/>
    <property type="molecule type" value="Genomic_DNA"/>
</dbReference>
<dbReference type="InterPro" id="IPR050052">
    <property type="entry name" value="ATP-dep_Clp_protease_ClpX"/>
</dbReference>
<feature type="domain" description="Clp ATPase C-terminal" evidence="4">
    <location>
        <begin position="499"/>
        <end position="584"/>
    </location>
</feature>
<feature type="domain" description="AAA+ ATPase" evidence="3">
    <location>
        <begin position="290"/>
        <end position="444"/>
    </location>
</feature>
<protein>
    <recommendedName>
        <fullName evidence="7">ATP-dependent Clp protease</fullName>
    </recommendedName>
</protein>
<evidence type="ECO:0000259" key="4">
    <source>
        <dbReference type="SMART" id="SM01086"/>
    </source>
</evidence>
<dbReference type="AlphaFoldDB" id="A0A3P7DV62"/>
<evidence type="ECO:0000313" key="6">
    <source>
        <dbReference type="Proteomes" id="UP000270924"/>
    </source>
</evidence>
<dbReference type="Pfam" id="PF10431">
    <property type="entry name" value="ClpB_D2-small"/>
    <property type="match status" value="1"/>
</dbReference>
<dbReference type="InterPro" id="IPR019489">
    <property type="entry name" value="Clp_ATPase_C"/>
</dbReference>
<dbReference type="GO" id="GO:0016887">
    <property type="term" value="F:ATP hydrolysis activity"/>
    <property type="evidence" value="ECO:0007669"/>
    <property type="project" value="InterPro"/>
</dbReference>
<name>A0A3P7DV62_WUCBA</name>
<dbReference type="NCBIfam" id="NF003745">
    <property type="entry name" value="PRK05342.1"/>
    <property type="match status" value="1"/>
</dbReference>
<accession>A0A3P7DV62</accession>
<dbReference type="OMA" id="AMCDCTL"/>
<keyword evidence="6" id="KW-1185">Reference proteome</keyword>
<evidence type="ECO:0000256" key="2">
    <source>
        <dbReference type="ARBA" id="ARBA00022840"/>
    </source>
</evidence>
<dbReference type="Proteomes" id="UP000270924">
    <property type="component" value="Unassembled WGS sequence"/>
</dbReference>
<dbReference type="SMART" id="SM00382">
    <property type="entry name" value="AAA"/>
    <property type="match status" value="1"/>
</dbReference>
<sequence length="614" mass="68438">DASANTNVFNATPNLRLCQTNHFWDFISKNNVEGTASISTPTSASTSPESPIPDLLAVFVQRTTGIFGSETIGSRLESSRNDLWAPISFIDTWRLTWVGSFGDSGISVLSAAVDSVFNADVFTTSRGFFFLFFFFWGERERFSGNDVWILHDRISRYDVHEQQTKVIQKGTVHSRRHLITRRKFSSKLQTSSTTSSSSKRVPYPKEITSYLDQFVVGQEYAKKTLAVGIQPFPIHVTKKEIPGLSLADESVILRKILQKSNGINKPYGTINFNKKSIQALMEMDKDNDLGKSNILLMGPSGVGKTYLTQILAEILDVPIAMCDCTLLTQSGYVGDDVDTVIQKLLANADGDIDATQRGIVFLDEFDKISSSLDLESRSFRDVGGRGVQQAFLKLVEGTAVKVKQPGSNGTRVDVDTTNILFIASGAFNNLDRIISQRLHKKLVGFSTGKDKEKYEKDETKISKHRDDLLRQVEHVDLIKFGMLPELIGRFPVLVPFTSLTEELLVRIMKEPKSSIVSQAKKQFLLDNIQLCFTDCALKEIARTAAQKGTGARALRSITEKVLLDAKYDLPGTDIHKLVIDADVVKGNCRYYTMENADIINSKVPKQSLIRIRHV</sequence>
<reference evidence="5 6" key="1">
    <citation type="submission" date="2018-11" db="EMBL/GenBank/DDBJ databases">
        <authorList>
            <consortium name="Pathogen Informatics"/>
        </authorList>
    </citation>
    <scope>NUCLEOTIDE SEQUENCE [LARGE SCALE GENOMIC DNA]</scope>
</reference>
<evidence type="ECO:0008006" key="7">
    <source>
        <dbReference type="Google" id="ProtNLM"/>
    </source>
</evidence>
<evidence type="ECO:0000259" key="3">
    <source>
        <dbReference type="SMART" id="SM00382"/>
    </source>
</evidence>
<evidence type="ECO:0000256" key="1">
    <source>
        <dbReference type="ARBA" id="ARBA00022741"/>
    </source>
</evidence>
<dbReference type="SUPFAM" id="SSF52540">
    <property type="entry name" value="P-loop containing nucleoside triphosphate hydrolases"/>
    <property type="match status" value="1"/>
</dbReference>
<proteinExistence type="predicted"/>
<dbReference type="Pfam" id="PF07724">
    <property type="entry name" value="AAA_2"/>
    <property type="match status" value="1"/>
</dbReference>
<keyword evidence="2" id="KW-0067">ATP-binding</keyword>
<dbReference type="OrthoDB" id="1721884at2759"/>
<dbReference type="GO" id="GO:0005759">
    <property type="term" value="C:mitochondrial matrix"/>
    <property type="evidence" value="ECO:0007669"/>
    <property type="project" value="TreeGrafter"/>
</dbReference>
<evidence type="ECO:0000313" key="5">
    <source>
        <dbReference type="EMBL" id="VDM10876.1"/>
    </source>
</evidence>
<dbReference type="FunCoup" id="A0A3P7DV62">
    <property type="interactions" value="2166"/>
</dbReference>
<dbReference type="PANTHER" id="PTHR48102">
    <property type="entry name" value="ATP-DEPENDENT CLP PROTEASE ATP-BINDING SUBUNIT CLPX-LIKE, MITOCHONDRIAL-RELATED"/>
    <property type="match status" value="1"/>
</dbReference>
<dbReference type="InterPro" id="IPR003959">
    <property type="entry name" value="ATPase_AAA_core"/>
</dbReference>
<feature type="non-terminal residue" evidence="5">
    <location>
        <position position="1"/>
    </location>
</feature>
<dbReference type="GO" id="GO:0005524">
    <property type="term" value="F:ATP binding"/>
    <property type="evidence" value="ECO:0007669"/>
    <property type="project" value="UniProtKB-KW"/>
</dbReference>
<dbReference type="InterPro" id="IPR003593">
    <property type="entry name" value="AAA+_ATPase"/>
</dbReference>
<dbReference type="GO" id="GO:0051603">
    <property type="term" value="P:proteolysis involved in protein catabolic process"/>
    <property type="evidence" value="ECO:0007669"/>
    <property type="project" value="TreeGrafter"/>
</dbReference>